<sequence length="280" mass="29432">MGMVIGIDVGGSTTKIVGIENGHIQSPMFITAADPVTSLFGAFGKYIYDNGIQLSDVEQVMLTGVGSAFVNSPLYGLPTRKADEFLANGLGARHATDIDRLIVVSMGTGTSFVRIDGKHIKHIGGVGIGGGTLSGLSRLLLKTSNILQVAELAQKGDSTHVNLLIGDICNTALPDLPVNATASLLGKVDSNASEADIACGIIYMVLQTIGGAAVLSAINSGIKDFVLIGNLTQLPQCHEVFSKMESIYHVRFHVPPYAEYRTAIGAALAYMADDKGLEER</sequence>
<dbReference type="CDD" id="cd24085">
    <property type="entry name" value="ASKHA_NBD_PanK-II_bac"/>
    <property type="match status" value="1"/>
</dbReference>
<dbReference type="NCBIfam" id="NF009842">
    <property type="entry name" value="PRK13317.1"/>
    <property type="match status" value="1"/>
</dbReference>
<keyword evidence="1" id="KW-0547">Nucleotide-binding</keyword>
<gene>
    <name evidence="4" type="primary">coaW</name>
    <name evidence="4" type="ORF">H9824_09825</name>
</gene>
<keyword evidence="4" id="KW-0808">Transferase</keyword>
<dbReference type="Proteomes" id="UP000886851">
    <property type="component" value="Unassembled WGS sequence"/>
</dbReference>
<dbReference type="AlphaFoldDB" id="A0A9D1ZK42"/>
<dbReference type="GO" id="GO:0005829">
    <property type="term" value="C:cytosol"/>
    <property type="evidence" value="ECO:0007669"/>
    <property type="project" value="TreeGrafter"/>
</dbReference>
<keyword evidence="2" id="KW-0067">ATP-binding</keyword>
<dbReference type="Gene3D" id="3.30.420.40">
    <property type="match status" value="1"/>
</dbReference>
<name>A0A9D1ZK42_9BACE</name>
<dbReference type="GO" id="GO:0015937">
    <property type="term" value="P:coenzyme A biosynthetic process"/>
    <property type="evidence" value="ECO:0007669"/>
    <property type="project" value="UniProtKB-KW"/>
</dbReference>
<evidence type="ECO:0000313" key="4">
    <source>
        <dbReference type="EMBL" id="HIY88986.1"/>
    </source>
</evidence>
<dbReference type="Pfam" id="PF03630">
    <property type="entry name" value="Fumble"/>
    <property type="match status" value="1"/>
</dbReference>
<dbReference type="PANTHER" id="PTHR12280:SF20">
    <property type="entry name" value="4'-PHOSPHOPANTETHEINE PHOSPHATASE"/>
    <property type="match status" value="1"/>
</dbReference>
<evidence type="ECO:0000256" key="2">
    <source>
        <dbReference type="ARBA" id="ARBA00022840"/>
    </source>
</evidence>
<dbReference type="InterPro" id="IPR004567">
    <property type="entry name" value="Type_II_PanK"/>
</dbReference>
<comment type="caution">
    <text evidence="4">The sequence shown here is derived from an EMBL/GenBank/DDBJ whole genome shotgun (WGS) entry which is preliminary data.</text>
</comment>
<reference evidence="4" key="1">
    <citation type="journal article" date="2021" name="PeerJ">
        <title>Extensive microbial diversity within the chicken gut microbiome revealed by metagenomics and culture.</title>
        <authorList>
            <person name="Gilroy R."/>
            <person name="Ravi A."/>
            <person name="Getino M."/>
            <person name="Pursley I."/>
            <person name="Horton D.L."/>
            <person name="Alikhan N.F."/>
            <person name="Baker D."/>
            <person name="Gharbi K."/>
            <person name="Hall N."/>
            <person name="Watson M."/>
            <person name="Adriaenssens E.M."/>
            <person name="Foster-Nyarko E."/>
            <person name="Jarju S."/>
            <person name="Secka A."/>
            <person name="Antonio M."/>
            <person name="Oren A."/>
            <person name="Chaudhuri R.R."/>
            <person name="La Ragione R."/>
            <person name="Hildebrand F."/>
            <person name="Pallen M.J."/>
        </authorList>
    </citation>
    <scope>NUCLEOTIDE SEQUENCE</scope>
    <source>
        <strain evidence="4">Gambia2-208</strain>
    </source>
</reference>
<accession>A0A9D1ZK42</accession>
<dbReference type="GO" id="GO:0005524">
    <property type="term" value="F:ATP binding"/>
    <property type="evidence" value="ECO:0007669"/>
    <property type="project" value="UniProtKB-KW"/>
</dbReference>
<dbReference type="InterPro" id="IPR043129">
    <property type="entry name" value="ATPase_NBD"/>
</dbReference>
<evidence type="ECO:0000256" key="1">
    <source>
        <dbReference type="ARBA" id="ARBA00022741"/>
    </source>
</evidence>
<organism evidence="4 5">
    <name type="scientific">Candidatus Bacteroides pullicola</name>
    <dbReference type="NCBI Taxonomy" id="2838475"/>
    <lineage>
        <taxon>Bacteria</taxon>
        <taxon>Pseudomonadati</taxon>
        <taxon>Bacteroidota</taxon>
        <taxon>Bacteroidia</taxon>
        <taxon>Bacteroidales</taxon>
        <taxon>Bacteroidaceae</taxon>
        <taxon>Bacteroides</taxon>
    </lineage>
</organism>
<protein>
    <submittedName>
        <fullName evidence="4">Type II pantothenate kinase</fullName>
        <ecNumber evidence="4">2.7.1.33</ecNumber>
    </submittedName>
</protein>
<evidence type="ECO:0000313" key="5">
    <source>
        <dbReference type="Proteomes" id="UP000886851"/>
    </source>
</evidence>
<dbReference type="EMBL" id="DXCV01000064">
    <property type="protein sequence ID" value="HIY88986.1"/>
    <property type="molecule type" value="Genomic_DNA"/>
</dbReference>
<keyword evidence="3" id="KW-0173">Coenzyme A biosynthesis</keyword>
<dbReference type="GO" id="GO:0004594">
    <property type="term" value="F:pantothenate kinase activity"/>
    <property type="evidence" value="ECO:0007669"/>
    <property type="project" value="UniProtKB-EC"/>
</dbReference>
<evidence type="ECO:0000256" key="3">
    <source>
        <dbReference type="ARBA" id="ARBA00022993"/>
    </source>
</evidence>
<dbReference type="PANTHER" id="PTHR12280">
    <property type="entry name" value="PANTOTHENATE KINASE"/>
    <property type="match status" value="1"/>
</dbReference>
<reference evidence="4" key="2">
    <citation type="submission" date="2021-04" db="EMBL/GenBank/DDBJ databases">
        <authorList>
            <person name="Gilroy R."/>
        </authorList>
    </citation>
    <scope>NUCLEOTIDE SEQUENCE</scope>
    <source>
        <strain evidence="4">Gambia2-208</strain>
    </source>
</reference>
<dbReference type="SUPFAM" id="SSF53067">
    <property type="entry name" value="Actin-like ATPase domain"/>
    <property type="match status" value="1"/>
</dbReference>
<keyword evidence="4" id="KW-0418">Kinase</keyword>
<proteinExistence type="predicted"/>
<dbReference type="EC" id="2.7.1.33" evidence="4"/>